<dbReference type="SMART" id="SM00213">
    <property type="entry name" value="UBQ"/>
    <property type="match status" value="1"/>
</dbReference>
<protein>
    <recommendedName>
        <fullName evidence="6">Deubiquitination-protection protein dph1</fullName>
    </recommendedName>
</protein>
<proteinExistence type="predicted"/>
<dbReference type="InterPro" id="IPR015496">
    <property type="entry name" value="Ubiquilin"/>
</dbReference>
<dbReference type="CDD" id="cd14324">
    <property type="entry name" value="UBA_Dsk2p_like"/>
    <property type="match status" value="1"/>
</dbReference>
<feature type="region of interest" description="Disordered" evidence="1">
    <location>
        <begin position="300"/>
        <end position="371"/>
    </location>
</feature>
<dbReference type="FunFam" id="1.10.8.10:FF:000024">
    <property type="entry name" value="Ubiquitin domain-containing protein DSK2"/>
    <property type="match status" value="1"/>
</dbReference>
<dbReference type="GO" id="GO:0006511">
    <property type="term" value="P:ubiquitin-dependent protein catabolic process"/>
    <property type="evidence" value="ECO:0007669"/>
    <property type="project" value="TreeGrafter"/>
</dbReference>
<sequence length="446" mass="45807">MADSGESGGDVQITFKVKCSNDKIHTITMPESATVLDLKTKLAGSDFEDTPVERQRLIYSGRIMKDSDALSVYKIKNMNTIHMVKSARSNPTPAASSAASTTPTPPAVPQNMASGSSASDLLAGLTGARFAGHANLPSADLFGADGGMGAPPSEEQMAEMLSNPMIAQTMNEALNNPNFIDYMIRSNPALASMPNAREMLQSPYFRQMMTNPEAIRMAARMRRILQGGGGGGEGSAFPAPGATDNTPADAPSAGSSATASNNTDQALRALFGAPGASGGPFAPGANPFASLLGIVPPAGPSSGAAATTQGPSASNPAASPENQNGPTGSSPNAQGQAGNAGQPFNPFSALFGQGQPGGAQGANASNPFALPPISPEVLQQVLQSWGLASPSATTAPPDNRPPEERYAEQLRQLNDMGFFDFERNVTALRRSGGSVQGAVEYLLSNP</sequence>
<dbReference type="InterPro" id="IPR000626">
    <property type="entry name" value="Ubiquitin-like_dom"/>
</dbReference>
<dbReference type="STRING" id="578455.G2RES0"/>
<evidence type="ECO:0000256" key="1">
    <source>
        <dbReference type="SAM" id="MobiDB-lite"/>
    </source>
</evidence>
<feature type="domain" description="UBA" evidence="2">
    <location>
        <begin position="401"/>
        <end position="445"/>
    </location>
</feature>
<organism evidence="4 5">
    <name type="scientific">Thermothielavioides terrestris (strain ATCC 38088 / NRRL 8126)</name>
    <name type="common">Thielavia terrestris</name>
    <dbReference type="NCBI Taxonomy" id="578455"/>
    <lineage>
        <taxon>Eukaryota</taxon>
        <taxon>Fungi</taxon>
        <taxon>Dikarya</taxon>
        <taxon>Ascomycota</taxon>
        <taxon>Pezizomycotina</taxon>
        <taxon>Sordariomycetes</taxon>
        <taxon>Sordariomycetidae</taxon>
        <taxon>Sordariales</taxon>
        <taxon>Chaetomiaceae</taxon>
        <taxon>Thermothielavioides</taxon>
        <taxon>Thermothielavioides terrestris</taxon>
    </lineage>
</organism>
<feature type="compositionally biased region" description="Low complexity" evidence="1">
    <location>
        <begin position="247"/>
        <end position="260"/>
    </location>
</feature>
<evidence type="ECO:0000313" key="5">
    <source>
        <dbReference type="Proteomes" id="UP000008181"/>
    </source>
</evidence>
<dbReference type="Pfam" id="PF00627">
    <property type="entry name" value="UBA"/>
    <property type="match status" value="1"/>
</dbReference>
<dbReference type="InterPro" id="IPR029071">
    <property type="entry name" value="Ubiquitin-like_domsf"/>
</dbReference>
<feature type="domain" description="Ubiquitin-like" evidence="3">
    <location>
        <begin position="11"/>
        <end position="90"/>
    </location>
</feature>
<feature type="region of interest" description="Disordered" evidence="1">
    <location>
        <begin position="87"/>
        <end position="116"/>
    </location>
</feature>
<dbReference type="Gene3D" id="1.10.8.10">
    <property type="entry name" value="DNA helicase RuvA subunit, C-terminal domain"/>
    <property type="match status" value="1"/>
</dbReference>
<dbReference type="HOGENOM" id="CLU_024293_0_1_1"/>
<gene>
    <name evidence="4" type="ORF">THITE_2121299</name>
</gene>
<dbReference type="eggNOG" id="KOG0010">
    <property type="taxonomic scope" value="Eukaryota"/>
</dbReference>
<feature type="compositionally biased region" description="Polar residues" evidence="1">
    <location>
        <begin position="307"/>
        <end position="339"/>
    </location>
</feature>
<dbReference type="GeneID" id="11519786"/>
<dbReference type="SMART" id="SM00165">
    <property type="entry name" value="UBA"/>
    <property type="match status" value="1"/>
</dbReference>
<dbReference type="PROSITE" id="PS50053">
    <property type="entry name" value="UBIQUITIN_2"/>
    <property type="match status" value="1"/>
</dbReference>
<dbReference type="GO" id="GO:0005829">
    <property type="term" value="C:cytosol"/>
    <property type="evidence" value="ECO:0007669"/>
    <property type="project" value="TreeGrafter"/>
</dbReference>
<feature type="region of interest" description="Disordered" evidence="1">
    <location>
        <begin position="225"/>
        <end position="260"/>
    </location>
</feature>
<dbReference type="OrthoDB" id="267397at2759"/>
<dbReference type="PROSITE" id="PS50030">
    <property type="entry name" value="UBA"/>
    <property type="match status" value="1"/>
</dbReference>
<dbReference type="PANTHER" id="PTHR10677">
    <property type="entry name" value="UBIQUILIN"/>
    <property type="match status" value="1"/>
</dbReference>
<dbReference type="KEGG" id="ttt:THITE_2121299"/>
<dbReference type="GO" id="GO:0031593">
    <property type="term" value="F:polyubiquitin modification-dependent protein binding"/>
    <property type="evidence" value="ECO:0007669"/>
    <property type="project" value="TreeGrafter"/>
</dbReference>
<dbReference type="Proteomes" id="UP000008181">
    <property type="component" value="Chromosome 5"/>
</dbReference>
<dbReference type="PANTHER" id="PTHR10677:SF3">
    <property type="entry name" value="FI07626P-RELATED"/>
    <property type="match status" value="1"/>
</dbReference>
<dbReference type="SUPFAM" id="SSF46934">
    <property type="entry name" value="UBA-like"/>
    <property type="match status" value="1"/>
</dbReference>
<accession>G2RES0</accession>
<dbReference type="CDD" id="cd16106">
    <property type="entry name" value="Ubl_Dsk2p_like"/>
    <property type="match status" value="1"/>
</dbReference>
<feature type="compositionally biased region" description="Low complexity" evidence="1">
    <location>
        <begin position="87"/>
        <end position="102"/>
    </location>
</feature>
<evidence type="ECO:0000313" key="4">
    <source>
        <dbReference type="EMBL" id="AEO70203.1"/>
    </source>
</evidence>
<dbReference type="InterPro" id="IPR009060">
    <property type="entry name" value="UBA-like_sf"/>
</dbReference>
<dbReference type="SUPFAM" id="SSF54236">
    <property type="entry name" value="Ubiquitin-like"/>
    <property type="match status" value="1"/>
</dbReference>
<reference evidence="4 5" key="1">
    <citation type="journal article" date="2011" name="Nat. Biotechnol.">
        <title>Comparative genomic analysis of the thermophilic biomass-degrading fungi Myceliophthora thermophila and Thielavia terrestris.</title>
        <authorList>
            <person name="Berka R.M."/>
            <person name="Grigoriev I.V."/>
            <person name="Otillar R."/>
            <person name="Salamov A."/>
            <person name="Grimwood J."/>
            <person name="Reid I."/>
            <person name="Ishmael N."/>
            <person name="John T."/>
            <person name="Darmond C."/>
            <person name="Moisan M.-C."/>
            <person name="Henrissat B."/>
            <person name="Coutinho P.M."/>
            <person name="Lombard V."/>
            <person name="Natvig D.O."/>
            <person name="Lindquist E."/>
            <person name="Schmutz J."/>
            <person name="Lucas S."/>
            <person name="Harris P."/>
            <person name="Powlowski J."/>
            <person name="Bellemare A."/>
            <person name="Taylor D."/>
            <person name="Butler G."/>
            <person name="de Vries R.P."/>
            <person name="Allijn I.E."/>
            <person name="van den Brink J."/>
            <person name="Ushinsky S."/>
            <person name="Storms R."/>
            <person name="Powell A.J."/>
            <person name="Paulsen I.T."/>
            <person name="Elbourne L.D.H."/>
            <person name="Baker S.E."/>
            <person name="Magnuson J."/>
            <person name="LaBoissiere S."/>
            <person name="Clutterbuck A.J."/>
            <person name="Martinez D."/>
            <person name="Wogulis M."/>
            <person name="de Leon A.L."/>
            <person name="Rey M.W."/>
            <person name="Tsang A."/>
        </authorList>
    </citation>
    <scope>NUCLEOTIDE SEQUENCE [LARGE SCALE GENOMIC DNA]</scope>
    <source>
        <strain evidence="5">ATCC 38088 / NRRL 8126</strain>
    </source>
</reference>
<dbReference type="AlphaFoldDB" id="G2RES0"/>
<name>G2RES0_THETT</name>
<dbReference type="Pfam" id="PF00240">
    <property type="entry name" value="ubiquitin"/>
    <property type="match status" value="1"/>
</dbReference>
<evidence type="ECO:0008006" key="6">
    <source>
        <dbReference type="Google" id="ProtNLM"/>
    </source>
</evidence>
<evidence type="ECO:0000259" key="2">
    <source>
        <dbReference type="PROSITE" id="PS50030"/>
    </source>
</evidence>
<dbReference type="RefSeq" id="XP_003656539.1">
    <property type="nucleotide sequence ID" value="XM_003656491.1"/>
</dbReference>
<evidence type="ECO:0000259" key="3">
    <source>
        <dbReference type="PROSITE" id="PS50053"/>
    </source>
</evidence>
<keyword evidence="5" id="KW-1185">Reference proteome</keyword>
<dbReference type="InterPro" id="IPR015940">
    <property type="entry name" value="UBA"/>
</dbReference>
<dbReference type="EMBL" id="CP003013">
    <property type="protein sequence ID" value="AEO70203.1"/>
    <property type="molecule type" value="Genomic_DNA"/>
</dbReference>
<dbReference type="Gene3D" id="3.10.20.90">
    <property type="entry name" value="Phosphatidylinositol 3-kinase Catalytic Subunit, Chain A, domain 1"/>
    <property type="match status" value="1"/>
</dbReference>